<evidence type="ECO:0000313" key="2">
    <source>
        <dbReference type="EMBL" id="KAF3228793.1"/>
    </source>
</evidence>
<comment type="caution">
    <text evidence="2">The sequence shown here is derived from an EMBL/GenBank/DDBJ whole genome shotgun (WGS) entry which is preliminary data.</text>
</comment>
<name>A0A7C8UVU1_ORBOL</name>
<proteinExistence type="predicted"/>
<accession>A0A7C8UVU1</accession>
<dbReference type="EMBL" id="WIWS01000003">
    <property type="protein sequence ID" value="KAF3228793.1"/>
    <property type="molecule type" value="Genomic_DNA"/>
</dbReference>
<sequence length="227" mass="25883">MDPRDHDIVYPSTRDELNCTTQIPGACSLEKFVAVDINQDEDVRDPNQQHLSTDTSYGSVTAFAHNPLQSTFDEELWINTSRFEMGFEDWLWQNGVSHGPSSGTHRSQCTRKYKPLRKRPAPGNSSGEQIVCGINGCQEVYSSQRACRRHQEEKHKSAGRYSAMCLYPGCQSKFRGSKKQARRNLRTHQKNALKEGKHPRSFFGETEEQRCNGINEMKFGLVLPEIE</sequence>
<feature type="region of interest" description="Disordered" evidence="1">
    <location>
        <begin position="98"/>
        <end position="127"/>
    </location>
</feature>
<evidence type="ECO:0000313" key="3">
    <source>
        <dbReference type="Proteomes" id="UP000472727"/>
    </source>
</evidence>
<evidence type="ECO:0000256" key="1">
    <source>
        <dbReference type="SAM" id="MobiDB-lite"/>
    </source>
</evidence>
<evidence type="ECO:0008006" key="4">
    <source>
        <dbReference type="Google" id="ProtNLM"/>
    </source>
</evidence>
<feature type="compositionally biased region" description="Basic residues" evidence="1">
    <location>
        <begin position="108"/>
        <end position="120"/>
    </location>
</feature>
<organism evidence="2 3">
    <name type="scientific">Orbilia oligospora</name>
    <name type="common">Nematode-trapping fungus</name>
    <name type="synonym">Arthrobotrys oligospora</name>
    <dbReference type="NCBI Taxonomy" id="2813651"/>
    <lineage>
        <taxon>Eukaryota</taxon>
        <taxon>Fungi</taxon>
        <taxon>Dikarya</taxon>
        <taxon>Ascomycota</taxon>
        <taxon>Pezizomycotina</taxon>
        <taxon>Orbiliomycetes</taxon>
        <taxon>Orbiliales</taxon>
        <taxon>Orbiliaceae</taxon>
        <taxon>Orbilia</taxon>
    </lineage>
</organism>
<feature type="compositionally biased region" description="Polar residues" evidence="1">
    <location>
        <begin position="98"/>
        <end position="107"/>
    </location>
</feature>
<protein>
    <recommendedName>
        <fullName evidence="4">C2H2-type domain-containing protein</fullName>
    </recommendedName>
</protein>
<dbReference type="AlphaFoldDB" id="A0A7C8UVU1"/>
<reference evidence="2 3" key="1">
    <citation type="submission" date="2019-06" db="EMBL/GenBank/DDBJ databases">
        <authorList>
            <person name="Palmer J.M."/>
        </authorList>
    </citation>
    <scope>NUCLEOTIDE SEQUENCE [LARGE SCALE GENOMIC DNA]</scope>
    <source>
        <strain evidence="2 3">TWF106</strain>
    </source>
</reference>
<dbReference type="Proteomes" id="UP000472727">
    <property type="component" value="Unassembled WGS sequence"/>
</dbReference>
<gene>
    <name evidence="2" type="ORF">TWF106_006313</name>
</gene>